<dbReference type="InterPro" id="IPR048496">
    <property type="entry name" value="DUF1846_N"/>
</dbReference>
<evidence type="ECO:0000313" key="3">
    <source>
        <dbReference type="EMBL" id="EFF67922.1"/>
    </source>
</evidence>
<accession>D4S1I3</accession>
<reference evidence="3 4" key="1">
    <citation type="submission" date="2010-02" db="EMBL/GenBank/DDBJ databases">
        <authorList>
            <person name="Weinstock G."/>
            <person name="Sodergren E."/>
            <person name="Clifton S."/>
            <person name="Fulton L."/>
            <person name="Fulton B."/>
            <person name="Courtney L."/>
            <person name="Fronick C."/>
            <person name="Harrison M."/>
            <person name="Strong C."/>
            <person name="Farmer C."/>
            <person name="Delahaunty K."/>
            <person name="Markovic C."/>
            <person name="Hall O."/>
            <person name="Minx P."/>
            <person name="Tomlinson C."/>
            <person name="Mitreva M."/>
            <person name="Nelson J."/>
            <person name="Hou S."/>
            <person name="Wollam A."/>
            <person name="Pepin K.H."/>
            <person name="Johnson M."/>
            <person name="Bhonagiri V."/>
            <person name="Zhang X."/>
            <person name="Suruliraj S."/>
            <person name="Warren W."/>
            <person name="Chinwalla A."/>
            <person name="Mardis E.R."/>
            <person name="Wilson R.K."/>
        </authorList>
    </citation>
    <scope>NUCLEOTIDE SEQUENCE [LARGE SCALE GENOMIC DNA]</scope>
    <source>
        <strain evidence="3 4">DSM 2876</strain>
    </source>
</reference>
<dbReference type="EMBL" id="ABWN01000034">
    <property type="protein sequence ID" value="EFF67922.1"/>
    <property type="molecule type" value="Genomic_DNA"/>
</dbReference>
<dbReference type="STRING" id="45851.BHV86_08595"/>
<evidence type="ECO:0000259" key="2">
    <source>
        <dbReference type="Pfam" id="PF20921"/>
    </source>
</evidence>
<protein>
    <submittedName>
        <fullName evidence="3">Uncharacterized protein</fullName>
    </submittedName>
</protein>
<gene>
    <name evidence="3" type="ORF">BUTYVIB_01953</name>
</gene>
<dbReference type="Proteomes" id="UP000006238">
    <property type="component" value="Unassembled WGS sequence"/>
</dbReference>
<proteinExistence type="predicted"/>
<dbReference type="Pfam" id="PF20921">
    <property type="entry name" value="DUF1846_C"/>
    <property type="match status" value="1"/>
</dbReference>
<dbReference type="Gene3D" id="1.20.1570.10">
    <property type="entry name" value="dip2346 domain like"/>
    <property type="match status" value="1"/>
</dbReference>
<dbReference type="Gene3D" id="3.10.630.10">
    <property type="entry name" value="dip2346 domain like"/>
    <property type="match status" value="1"/>
</dbReference>
<comment type="caution">
    <text evidence="3">The sequence shown here is derived from an EMBL/GenBank/DDBJ whole genome shotgun (WGS) entry which is preliminary data.</text>
</comment>
<evidence type="ECO:0000313" key="4">
    <source>
        <dbReference type="Proteomes" id="UP000006238"/>
    </source>
</evidence>
<dbReference type="InterPro" id="IPR014999">
    <property type="entry name" value="DUF1846"/>
</dbReference>
<dbReference type="eggNOG" id="COG4868">
    <property type="taxonomic scope" value="Bacteria"/>
</dbReference>
<dbReference type="Gene3D" id="3.40.140.40">
    <property type="entry name" value="Domain of unknown function (DUF1846), C-terminal subdomain"/>
    <property type="match status" value="1"/>
</dbReference>
<dbReference type="NCBIfam" id="NF010184">
    <property type="entry name" value="PRK13663.1"/>
    <property type="match status" value="1"/>
</dbReference>
<feature type="domain" description="DUF1846" evidence="2">
    <location>
        <begin position="354"/>
        <end position="502"/>
    </location>
</feature>
<dbReference type="PIRSF" id="PIRSF033132">
    <property type="entry name" value="DUF1846"/>
    <property type="match status" value="1"/>
</dbReference>
<evidence type="ECO:0000259" key="1">
    <source>
        <dbReference type="Pfam" id="PF08903"/>
    </source>
</evidence>
<dbReference type="HOGENOM" id="CLU_046981_0_0_9"/>
<sequence>MERKGIIYTFGGTVVKKGFDNDKYLRTQSEHIKERIAQFGNKLYLEFGGKLFDDYHASRVLPGFEPDSKLQMLLQLKEQAEIVIVISAEDIEDNKIRGDFGITYDDDVLRLIDAFQSVGLFVGSVCLTKFADQPSAKFFQEKLAKLGIKSYRHYRIPGYPSDVEKIVSDEGYGKNDYIETEKPLVVITAPGPGSGKMAVCLSQLYHEHKRGVDAGYAKFETFPIWNLPLKHPVNLAYEAATADLNDVNMIDPFHLEAYGETTVNYNRDIEIFPVVNAMFELIFGTSPYKSPTDMGVNMAGNCIFDDEACKEASEQEIIRRYYKCLKDIKQFGHTKDDKFKLELLMKQAGISVDKRKVVKAALDREEETGGPAMAIELNDGRIVTGKTSELLGASASALINSIKVLAGIEHEVKLIAPEAIEPIQKLKTGYLGSRNPRLHSDEILIALSTTAARSDEAARTLDKLSELKGAQAHSSVILSSVDEQIFRKLGINLTCEPKYEQDERRYHKN</sequence>
<feature type="domain" description="DUF1846" evidence="1">
    <location>
        <begin position="18"/>
        <end position="348"/>
    </location>
</feature>
<dbReference type="AlphaFoldDB" id="D4S1I3"/>
<dbReference type="Pfam" id="PF08903">
    <property type="entry name" value="DUF1846"/>
    <property type="match status" value="1"/>
</dbReference>
<organism evidence="3 4">
    <name type="scientific">Eshraghiella crossota DSM 2876</name>
    <dbReference type="NCBI Taxonomy" id="511680"/>
    <lineage>
        <taxon>Bacteria</taxon>
        <taxon>Bacillati</taxon>
        <taxon>Bacillota</taxon>
        <taxon>Clostridia</taxon>
        <taxon>Lachnospirales</taxon>
        <taxon>Lachnospiraceae</taxon>
        <taxon>Eshraghiella</taxon>
    </lineage>
</organism>
<keyword evidence="4" id="KW-1185">Reference proteome</keyword>
<name>D4S1I3_9FIRM</name>
<dbReference type="InterPro" id="IPR048441">
    <property type="entry name" value="DUF1846_C"/>
</dbReference>